<dbReference type="SMART" id="SM00053">
    <property type="entry name" value="DYNc"/>
    <property type="match status" value="1"/>
</dbReference>
<keyword evidence="3" id="KW-0677">Repeat</keyword>
<sequence>MAVPLSNAAEFFATGSRDKGIKLWNANGKCLATLVGHDSWVSALVFHPGGKYIFSAADDKTLRFWDLNQKGQCMSVIRGVHEGFITCLRWIPVIKTVHGQDGDGARSAVALKSNATNAHFRCVIATGSMDKKSTLPNRSAAEDGHDDASVSSESAHSENNTDPTTTPATDPNNSPAKSVDRNKTGDEESLPEDPFDSAASRALFNAIDQFQSCGAGEIGDIPQLVIVGAQSVGKSSLLQSLTDIPFPVGENCCTRFATRIVSRRTAPNTPNQISISIEPPNFKAPQFDYPKNNAYMKFRKEKQSLTASEFADIIDEASANYLGIRPGKGRGRKNFAVEVLKIEVSGPSRSHFSILDIPGIFAYDYNVCDGEMDGVRNMVIEYMKQPESIVICVADAFVDLSNQEIFKLANEYVDKTRLIGVFTKCDRTNNMTSVVDVANGNVDDVGRLLHHGWFVVRNKTKADESNPDFDLQSAESALFSKQPWVNIRETRRGSGMLKKYLGTLLCEKIQAAFPGILDNLRRQLKEAQAKEEELGPARTSSHQRRAYLTELAQEYQVLAEKAVERPWLLHLESARVGQISRESNDSFSELMRKSGHAFAFQNHDLDIEGLTKRLDPMLHPKRERERSKSILSVPEGDEEEEADAVILDIIKREVKICSSTQLPGMVHPDVIQRLYQLQTILWHKKASEHVRNVAGTVIATAKELLNEVCPSSGSTSFLHGELLLVIRQFHDESLEKVLDKLEEYCDADYNNLLQTTDPNFIRHLQLLRCLRMVRTIQLANAIVTANEDTHTAEPLGHLLSEHCHHSAVDNIVNDVHDTLKVYYQVVGLERHGKSSWADTFKVDTIQPHGGRKSYFCKVMSGHGSKASASGEWHSATILSRAAPGHIPRPHHWGQYLQEDVLYSFYLQDYMDIRAGWPPDPAELVGVMRRMHGTTSHNGKFGYFRPTAIGRLERTAKWEFSWAAAFTHQLEDVLGHDRDGRPELHAACGELIRAVVPRLLGVLQSGGRRIVPALIHGDLRERNVGVDGATGRAVIFDPGCLFAHNEMEFGAWRCRWATHFKDGPYLSLYQKHVKISEPVEEWDDRNRLYSIHAYLAASAGRRGSSARLLAYNEMLFLCEKYGAALGEYDPDLVEKLIEVDSAVDV</sequence>
<dbReference type="InterPro" id="IPR022812">
    <property type="entry name" value="Dynamin"/>
</dbReference>
<dbReference type="InterPro" id="IPR036322">
    <property type="entry name" value="WD40_repeat_dom_sf"/>
</dbReference>
<dbReference type="GO" id="GO:0008017">
    <property type="term" value="F:microtubule binding"/>
    <property type="evidence" value="ECO:0007669"/>
    <property type="project" value="TreeGrafter"/>
</dbReference>
<dbReference type="PANTHER" id="PTHR11566:SF21">
    <property type="entry name" value="DYNAMIN RELATED PROTEIN 1, ISOFORM A"/>
    <property type="match status" value="1"/>
</dbReference>
<dbReference type="InterPro" id="IPR016477">
    <property type="entry name" value="Fructo-/Ketosamine-3-kinase"/>
</dbReference>
<keyword evidence="11" id="KW-1185">Reference proteome</keyword>
<dbReference type="SUPFAM" id="SSF50978">
    <property type="entry name" value="WD40 repeat-like"/>
    <property type="match status" value="1"/>
</dbReference>
<feature type="domain" description="Dynamin GTPase" evidence="9">
    <location>
        <begin position="197"/>
        <end position="467"/>
    </location>
</feature>
<dbReference type="SUPFAM" id="SSF56112">
    <property type="entry name" value="Protein kinase-like (PK-like)"/>
    <property type="match status" value="1"/>
</dbReference>
<name>A0A545V3M2_9HYPO</name>
<evidence type="ECO:0000256" key="2">
    <source>
        <dbReference type="ARBA" id="ARBA00022574"/>
    </source>
</evidence>
<dbReference type="PROSITE" id="PS00678">
    <property type="entry name" value="WD_REPEATS_1"/>
    <property type="match status" value="1"/>
</dbReference>
<feature type="repeat" description="WD" evidence="7">
    <location>
        <begin position="34"/>
        <end position="75"/>
    </location>
</feature>
<dbReference type="PROSITE" id="PS50294">
    <property type="entry name" value="WD_REPEATS_REGION"/>
    <property type="match status" value="1"/>
</dbReference>
<keyword evidence="2 7" id="KW-0853">WD repeat</keyword>
<dbReference type="GO" id="GO:0016020">
    <property type="term" value="C:membrane"/>
    <property type="evidence" value="ECO:0007669"/>
    <property type="project" value="TreeGrafter"/>
</dbReference>
<organism evidence="10 11">
    <name type="scientific">Cordyceps javanica</name>
    <dbReference type="NCBI Taxonomy" id="43265"/>
    <lineage>
        <taxon>Eukaryota</taxon>
        <taxon>Fungi</taxon>
        <taxon>Dikarya</taxon>
        <taxon>Ascomycota</taxon>
        <taxon>Pezizomycotina</taxon>
        <taxon>Sordariomycetes</taxon>
        <taxon>Hypocreomycetidae</taxon>
        <taxon>Hypocreales</taxon>
        <taxon>Cordycipitaceae</taxon>
        <taxon>Cordyceps</taxon>
    </lineage>
</organism>
<dbReference type="InterPro" id="IPR027417">
    <property type="entry name" value="P-loop_NTPase"/>
</dbReference>
<dbReference type="Proteomes" id="UP000315783">
    <property type="component" value="Unassembled WGS sequence"/>
</dbReference>
<reference evidence="10 11" key="1">
    <citation type="journal article" date="2019" name="Appl. Microbiol. Biotechnol.">
        <title>Genome sequence of Isaria javanica and comparative genome analysis insights into family S53 peptidase evolution in fungal entomopathogens.</title>
        <authorList>
            <person name="Lin R."/>
            <person name="Zhang X."/>
            <person name="Xin B."/>
            <person name="Zou M."/>
            <person name="Gao Y."/>
            <person name="Qin F."/>
            <person name="Hu Q."/>
            <person name="Xie B."/>
            <person name="Cheng X."/>
        </authorList>
    </citation>
    <scope>NUCLEOTIDE SEQUENCE [LARGE SCALE GENOMIC DNA]</scope>
    <source>
        <strain evidence="10 11">IJ1G</strain>
    </source>
</reference>
<dbReference type="GO" id="GO:0005739">
    <property type="term" value="C:mitochondrion"/>
    <property type="evidence" value="ECO:0007669"/>
    <property type="project" value="TreeGrafter"/>
</dbReference>
<feature type="region of interest" description="Disordered" evidence="8">
    <location>
        <begin position="133"/>
        <end position="195"/>
    </location>
</feature>
<dbReference type="Gene3D" id="2.130.10.10">
    <property type="entry name" value="YVTN repeat-like/Quinoprotein amine dehydrogenase"/>
    <property type="match status" value="1"/>
</dbReference>
<evidence type="ECO:0000313" key="11">
    <source>
        <dbReference type="Proteomes" id="UP000315783"/>
    </source>
</evidence>
<dbReference type="InterPro" id="IPR001401">
    <property type="entry name" value="Dynamin_GTPase"/>
</dbReference>
<proteinExistence type="predicted"/>
<dbReference type="InterPro" id="IPR001680">
    <property type="entry name" value="WD40_rpt"/>
</dbReference>
<accession>A0A545V3M2</accession>
<keyword evidence="5" id="KW-0342">GTP-binding</keyword>
<evidence type="ECO:0000256" key="8">
    <source>
        <dbReference type="SAM" id="MobiDB-lite"/>
    </source>
</evidence>
<evidence type="ECO:0000256" key="7">
    <source>
        <dbReference type="PROSITE-ProRule" id="PRU00221"/>
    </source>
</evidence>
<gene>
    <name evidence="10" type="ORF">IF1G_04887</name>
</gene>
<dbReference type="GO" id="GO:0102193">
    <property type="term" value="F:protein-ribulosamine 3-kinase activity"/>
    <property type="evidence" value="ECO:0007669"/>
    <property type="project" value="UniProtKB-EC"/>
</dbReference>
<dbReference type="STRING" id="43265.A0A545V3M2"/>
<evidence type="ECO:0000256" key="6">
    <source>
        <dbReference type="ARBA" id="ARBA00048655"/>
    </source>
</evidence>
<dbReference type="Pfam" id="PF01031">
    <property type="entry name" value="Dynamin_M"/>
    <property type="match status" value="1"/>
</dbReference>
<dbReference type="GO" id="GO:0016559">
    <property type="term" value="P:peroxisome fission"/>
    <property type="evidence" value="ECO:0007669"/>
    <property type="project" value="TreeGrafter"/>
</dbReference>
<evidence type="ECO:0000259" key="9">
    <source>
        <dbReference type="SMART" id="SM00053"/>
    </source>
</evidence>
<dbReference type="GO" id="GO:0006897">
    <property type="term" value="P:endocytosis"/>
    <property type="evidence" value="ECO:0007669"/>
    <property type="project" value="TreeGrafter"/>
</dbReference>
<dbReference type="InterPro" id="IPR019775">
    <property type="entry name" value="WD40_repeat_CS"/>
</dbReference>
<evidence type="ECO:0000256" key="5">
    <source>
        <dbReference type="ARBA" id="ARBA00023134"/>
    </source>
</evidence>
<dbReference type="PRINTS" id="PR00195">
    <property type="entry name" value="DYNAMIN"/>
</dbReference>
<dbReference type="PANTHER" id="PTHR11566">
    <property type="entry name" value="DYNAMIN"/>
    <property type="match status" value="1"/>
</dbReference>
<dbReference type="Pfam" id="PF00350">
    <property type="entry name" value="Dynamin_N"/>
    <property type="match status" value="1"/>
</dbReference>
<dbReference type="GO" id="GO:0005525">
    <property type="term" value="F:GTP binding"/>
    <property type="evidence" value="ECO:0007669"/>
    <property type="project" value="InterPro"/>
</dbReference>
<dbReference type="InterPro" id="IPR015943">
    <property type="entry name" value="WD40/YVTN_repeat-like_dom_sf"/>
</dbReference>
<comment type="caution">
    <text evidence="10">The sequence shown here is derived from an EMBL/GenBank/DDBJ whole genome shotgun (WGS) entry which is preliminary data.</text>
</comment>
<keyword evidence="4" id="KW-0547">Nucleotide-binding</keyword>
<comment type="catalytic activity">
    <reaction evidence="6">
        <text>N(6)-D-ribulosyl-L-lysyl-[protein] + ATP = N(6)-(3-O-phospho-D-ribulosyl)-L-lysyl-[protein] + ADP + H(+)</text>
        <dbReference type="Rhea" id="RHEA:48432"/>
        <dbReference type="Rhea" id="RHEA-COMP:12103"/>
        <dbReference type="Rhea" id="RHEA-COMP:12104"/>
        <dbReference type="ChEBI" id="CHEBI:15378"/>
        <dbReference type="ChEBI" id="CHEBI:30616"/>
        <dbReference type="ChEBI" id="CHEBI:90418"/>
        <dbReference type="ChEBI" id="CHEBI:90420"/>
        <dbReference type="ChEBI" id="CHEBI:456216"/>
        <dbReference type="EC" id="2.7.1.172"/>
    </reaction>
    <physiologicalReaction direction="left-to-right" evidence="6">
        <dbReference type="Rhea" id="RHEA:48433"/>
    </physiologicalReaction>
</comment>
<dbReference type="GO" id="GO:0000266">
    <property type="term" value="P:mitochondrial fission"/>
    <property type="evidence" value="ECO:0007669"/>
    <property type="project" value="TreeGrafter"/>
</dbReference>
<evidence type="ECO:0000256" key="3">
    <source>
        <dbReference type="ARBA" id="ARBA00022737"/>
    </source>
</evidence>
<dbReference type="SMART" id="SM00320">
    <property type="entry name" value="WD40"/>
    <property type="match status" value="2"/>
</dbReference>
<feature type="compositionally biased region" description="Polar residues" evidence="8">
    <location>
        <begin position="149"/>
        <end position="158"/>
    </location>
</feature>
<dbReference type="GO" id="GO:0003924">
    <property type="term" value="F:GTPase activity"/>
    <property type="evidence" value="ECO:0007669"/>
    <property type="project" value="InterPro"/>
</dbReference>
<feature type="compositionally biased region" description="Low complexity" evidence="8">
    <location>
        <begin position="160"/>
        <end position="176"/>
    </location>
</feature>
<dbReference type="Gene3D" id="3.90.1200.10">
    <property type="match status" value="1"/>
</dbReference>
<dbReference type="PROSITE" id="PS50082">
    <property type="entry name" value="WD_REPEATS_2"/>
    <property type="match status" value="2"/>
</dbReference>
<dbReference type="SUPFAM" id="SSF52540">
    <property type="entry name" value="P-loop containing nucleoside triphosphate hydrolases"/>
    <property type="match status" value="1"/>
</dbReference>
<protein>
    <recommendedName>
        <fullName evidence="1">protein-ribulosamine 3-kinase</fullName>
        <ecNumber evidence="1">2.7.1.172</ecNumber>
    </recommendedName>
</protein>
<dbReference type="Pfam" id="PF00400">
    <property type="entry name" value="WD40"/>
    <property type="match status" value="1"/>
</dbReference>
<dbReference type="InterPro" id="IPR045063">
    <property type="entry name" value="Dynamin_N"/>
</dbReference>
<dbReference type="GO" id="GO:0048312">
    <property type="term" value="P:intracellular distribution of mitochondria"/>
    <property type="evidence" value="ECO:0007669"/>
    <property type="project" value="TreeGrafter"/>
</dbReference>
<dbReference type="InterPro" id="IPR011009">
    <property type="entry name" value="Kinase-like_dom_sf"/>
</dbReference>
<dbReference type="GO" id="GO:0005874">
    <property type="term" value="C:microtubule"/>
    <property type="evidence" value="ECO:0007669"/>
    <property type="project" value="TreeGrafter"/>
</dbReference>
<evidence type="ECO:0000256" key="1">
    <source>
        <dbReference type="ARBA" id="ARBA00011961"/>
    </source>
</evidence>
<evidence type="ECO:0000313" key="10">
    <source>
        <dbReference type="EMBL" id="TQV96304.1"/>
    </source>
</evidence>
<dbReference type="Pfam" id="PF03881">
    <property type="entry name" value="Fructosamin_kin"/>
    <property type="match status" value="1"/>
</dbReference>
<evidence type="ECO:0000256" key="4">
    <source>
        <dbReference type="ARBA" id="ARBA00022741"/>
    </source>
</evidence>
<dbReference type="AlphaFoldDB" id="A0A545V3M2"/>
<dbReference type="EC" id="2.7.1.172" evidence="1"/>
<feature type="repeat" description="WD" evidence="7">
    <location>
        <begin position="1"/>
        <end position="25"/>
    </location>
</feature>
<dbReference type="Gene3D" id="3.40.50.300">
    <property type="entry name" value="P-loop containing nucleotide triphosphate hydrolases"/>
    <property type="match status" value="1"/>
</dbReference>
<dbReference type="InterPro" id="IPR000375">
    <property type="entry name" value="Dynamin_stalk"/>
</dbReference>
<dbReference type="EMBL" id="SPUK01000006">
    <property type="protein sequence ID" value="TQV96304.1"/>
    <property type="molecule type" value="Genomic_DNA"/>
</dbReference>